<feature type="domain" description="VDE lipocalin" evidence="1">
    <location>
        <begin position="11"/>
        <end position="172"/>
    </location>
</feature>
<dbReference type="InterPro" id="IPR012674">
    <property type="entry name" value="Calycin"/>
</dbReference>
<protein>
    <recommendedName>
        <fullName evidence="1">VDE lipocalin domain-containing protein</fullName>
    </recommendedName>
</protein>
<dbReference type="Pfam" id="PF07137">
    <property type="entry name" value="VDE"/>
    <property type="match status" value="1"/>
</dbReference>
<evidence type="ECO:0000313" key="3">
    <source>
        <dbReference type="Proteomes" id="UP001165065"/>
    </source>
</evidence>
<name>A0A9W7GI12_9STRA</name>
<sequence length="235" mass="26170">MPMPKTVNNNDISDSEEFKVTKTLESNRDLEGVWYKVAGISEVYDMFDCQSNTLKVTDVEELKNAELGITFRTKGSKGGYYKTDLMENVEFTGKGKLRTTGSMYGLTFNERWTIVAGGDLEGGRGKFWVVRYVGKTLQGEYEGGFVYSSLDKLTEGDRGRVREAWMGSTGVDDYAVKFKDIDNTCSTNVGGKGELRRDKGEEGVGGWGEVKDLIFGEGGIGDWIKPGWRGEYDDK</sequence>
<dbReference type="Proteomes" id="UP001165065">
    <property type="component" value="Unassembled WGS sequence"/>
</dbReference>
<dbReference type="OrthoDB" id="10258187at2759"/>
<accession>A0A9W7GI12</accession>
<dbReference type="AlphaFoldDB" id="A0A9W7GI12"/>
<dbReference type="Gene3D" id="2.40.128.20">
    <property type="match status" value="1"/>
</dbReference>
<gene>
    <name evidence="2" type="ORF">TrCOL_g12659</name>
</gene>
<dbReference type="GO" id="GO:0046422">
    <property type="term" value="F:violaxanthin de-epoxidase activity"/>
    <property type="evidence" value="ECO:0007669"/>
    <property type="project" value="InterPro"/>
</dbReference>
<dbReference type="InterPro" id="IPR010788">
    <property type="entry name" value="VDE_dom"/>
</dbReference>
<reference evidence="3" key="1">
    <citation type="journal article" date="2023" name="Commun. Biol.">
        <title>Genome analysis of Parmales, the sister group of diatoms, reveals the evolutionary specialization of diatoms from phago-mixotrophs to photoautotrophs.</title>
        <authorList>
            <person name="Ban H."/>
            <person name="Sato S."/>
            <person name="Yoshikawa S."/>
            <person name="Yamada K."/>
            <person name="Nakamura Y."/>
            <person name="Ichinomiya M."/>
            <person name="Sato N."/>
            <person name="Blanc-Mathieu R."/>
            <person name="Endo H."/>
            <person name="Kuwata A."/>
            <person name="Ogata H."/>
        </authorList>
    </citation>
    <scope>NUCLEOTIDE SEQUENCE [LARGE SCALE GENOMIC DNA]</scope>
</reference>
<keyword evidence="3" id="KW-1185">Reference proteome</keyword>
<evidence type="ECO:0000313" key="2">
    <source>
        <dbReference type="EMBL" id="GMI44265.1"/>
    </source>
</evidence>
<proteinExistence type="predicted"/>
<comment type="caution">
    <text evidence="2">The sequence shown here is derived from an EMBL/GenBank/DDBJ whole genome shotgun (WGS) entry which is preliminary data.</text>
</comment>
<evidence type="ECO:0000259" key="1">
    <source>
        <dbReference type="Pfam" id="PF07137"/>
    </source>
</evidence>
<dbReference type="EMBL" id="BRYA01001474">
    <property type="protein sequence ID" value="GMI44265.1"/>
    <property type="molecule type" value="Genomic_DNA"/>
</dbReference>
<organism evidence="2 3">
    <name type="scientific">Triparma columacea</name>
    <dbReference type="NCBI Taxonomy" id="722753"/>
    <lineage>
        <taxon>Eukaryota</taxon>
        <taxon>Sar</taxon>
        <taxon>Stramenopiles</taxon>
        <taxon>Ochrophyta</taxon>
        <taxon>Bolidophyceae</taxon>
        <taxon>Parmales</taxon>
        <taxon>Triparmaceae</taxon>
        <taxon>Triparma</taxon>
    </lineage>
</organism>